<dbReference type="AlphaFoldDB" id="S5ZFF8"/>
<keyword evidence="8" id="KW-1185">Reference proteome</keyword>
<organism evidence="7 8">
    <name type="scientific">Geobacillus genomosp. 3</name>
    <dbReference type="NCBI Taxonomy" id="1921421"/>
    <lineage>
        <taxon>Bacteria</taxon>
        <taxon>Bacillati</taxon>
        <taxon>Bacillota</taxon>
        <taxon>Bacilli</taxon>
        <taxon>Bacillales</taxon>
        <taxon>Anoxybacillaceae</taxon>
        <taxon>Geobacillus</taxon>
    </lineage>
</organism>
<name>S5ZFF8_GEOG3</name>
<dbReference type="OrthoDB" id="1790451at2"/>
<dbReference type="Proteomes" id="UP000015500">
    <property type="component" value="Chromosome"/>
</dbReference>
<dbReference type="Pfam" id="PF07085">
    <property type="entry name" value="DRTGG"/>
    <property type="match status" value="1"/>
</dbReference>
<dbReference type="InterPro" id="IPR036388">
    <property type="entry name" value="WH-like_DNA-bd_sf"/>
</dbReference>
<keyword evidence="4" id="KW-0804">Transcription</keyword>
<evidence type="ECO:0000256" key="4">
    <source>
        <dbReference type="ARBA" id="ARBA00023163"/>
    </source>
</evidence>
<dbReference type="SUPFAM" id="SSF54631">
    <property type="entry name" value="CBS-domain pair"/>
    <property type="match status" value="1"/>
</dbReference>
<dbReference type="InterPro" id="IPR051257">
    <property type="entry name" value="Diverse_CBS-Domain"/>
</dbReference>
<dbReference type="GO" id="GO:0003677">
    <property type="term" value="F:DNA binding"/>
    <property type="evidence" value="ECO:0007669"/>
    <property type="project" value="UniProtKB-KW"/>
</dbReference>
<evidence type="ECO:0000256" key="2">
    <source>
        <dbReference type="ARBA" id="ARBA00023122"/>
    </source>
</evidence>
<dbReference type="InterPro" id="IPR029069">
    <property type="entry name" value="HotDog_dom_sf"/>
</dbReference>
<dbReference type="SUPFAM" id="SSF75138">
    <property type="entry name" value="HprK N-terminal domain-like"/>
    <property type="match status" value="1"/>
</dbReference>
<proteinExistence type="predicted"/>
<dbReference type="InterPro" id="IPR010766">
    <property type="entry name" value="DRTGG"/>
</dbReference>
<reference evidence="7 8" key="1">
    <citation type="journal article" date="2014" name="Genome Announc.">
        <title>Complete Genome Sequence of the Thermophilic Polychlorinated Biphenyl Degrader Geobacillus sp. Strain JF8 (NBRC 109937).</title>
        <authorList>
            <person name="Shintani M."/>
            <person name="Ohtsubo Y."/>
            <person name="Fukuda K."/>
            <person name="Hosoyama A."/>
            <person name="Ohji S."/>
            <person name="Yamazoe A."/>
            <person name="Fujita N."/>
            <person name="Nagata Y."/>
            <person name="Tsuda M."/>
            <person name="Hatta T."/>
            <person name="Kimbara K."/>
        </authorList>
    </citation>
    <scope>NUCLEOTIDE SEQUENCE [LARGE SCALE GENOMIC DNA]</scope>
    <source>
        <strain evidence="7 8">JF8</strain>
    </source>
</reference>
<dbReference type="RefSeq" id="WP_020960879.1">
    <property type="nucleotide sequence ID" value="NC_022080.4"/>
</dbReference>
<dbReference type="Gene3D" id="3.90.1280.20">
    <property type="match status" value="1"/>
</dbReference>
<dbReference type="InterPro" id="IPR036390">
    <property type="entry name" value="WH_DNA-bd_sf"/>
</dbReference>
<keyword evidence="2 5" id="KW-0129">CBS domain</keyword>
<accession>S5ZFF8</accession>
<dbReference type="InterPro" id="IPR028979">
    <property type="entry name" value="Ser_kin/Pase_Hpr-like_N_sf"/>
</dbReference>
<evidence type="ECO:0000313" key="7">
    <source>
        <dbReference type="EMBL" id="AGT33090.1"/>
    </source>
</evidence>
<dbReference type="InterPro" id="IPR046342">
    <property type="entry name" value="CBS_dom_sf"/>
</dbReference>
<dbReference type="CDD" id="cd04596">
    <property type="entry name" value="CBS_pair_DRTGG_assoc"/>
    <property type="match status" value="1"/>
</dbReference>
<dbReference type="Pfam" id="PF03061">
    <property type="entry name" value="4HBT"/>
    <property type="match status" value="1"/>
</dbReference>
<dbReference type="EMBL" id="CP006254">
    <property type="protein sequence ID" value="AGT33090.1"/>
    <property type="molecule type" value="Genomic_DNA"/>
</dbReference>
<protein>
    <recommendedName>
        <fullName evidence="6">CBS domain-containing protein</fullName>
    </recommendedName>
</protein>
<dbReference type="Pfam" id="PF00571">
    <property type="entry name" value="CBS"/>
    <property type="match status" value="2"/>
</dbReference>
<dbReference type="KEGG" id="gjf:M493_14255"/>
<dbReference type="InterPro" id="IPR006683">
    <property type="entry name" value="Thioestr_dom"/>
</dbReference>
<dbReference type="SUPFAM" id="SSF54637">
    <property type="entry name" value="Thioesterase/thiol ester dehydrase-isomerase"/>
    <property type="match status" value="1"/>
</dbReference>
<dbReference type="Pfam" id="PF00392">
    <property type="entry name" value="GntR"/>
    <property type="match status" value="1"/>
</dbReference>
<dbReference type="PANTHER" id="PTHR43080">
    <property type="entry name" value="CBS DOMAIN-CONTAINING PROTEIN CBSX3, MITOCHONDRIAL"/>
    <property type="match status" value="1"/>
</dbReference>
<dbReference type="SUPFAM" id="SSF46785">
    <property type="entry name" value="Winged helix' DNA-binding domain"/>
    <property type="match status" value="1"/>
</dbReference>
<dbReference type="HOGENOM" id="CLU_054913_0_0_9"/>
<evidence type="ECO:0000256" key="1">
    <source>
        <dbReference type="ARBA" id="ARBA00023015"/>
    </source>
</evidence>
<dbReference type="InterPro" id="IPR000524">
    <property type="entry name" value="Tscrpt_reg_HTH_GntR"/>
</dbReference>
<gene>
    <name evidence="7" type="ORF">M493_14255</name>
</gene>
<dbReference type="CDD" id="cd03440">
    <property type="entry name" value="hot_dog"/>
    <property type="match status" value="1"/>
</dbReference>
<feature type="domain" description="CBS" evidence="6">
    <location>
        <begin position="195"/>
        <end position="254"/>
    </location>
</feature>
<dbReference type="Gene3D" id="3.40.1390.20">
    <property type="entry name" value="HprK N-terminal domain-like"/>
    <property type="match status" value="1"/>
</dbReference>
<feature type="domain" description="CBS" evidence="6">
    <location>
        <begin position="256"/>
        <end position="314"/>
    </location>
</feature>
<dbReference type="GO" id="GO:0003700">
    <property type="term" value="F:DNA-binding transcription factor activity"/>
    <property type="evidence" value="ECO:0007669"/>
    <property type="project" value="InterPro"/>
</dbReference>
<evidence type="ECO:0000256" key="5">
    <source>
        <dbReference type="PROSITE-ProRule" id="PRU00703"/>
    </source>
</evidence>
<dbReference type="Gene3D" id="1.10.10.10">
    <property type="entry name" value="Winged helix-like DNA-binding domain superfamily/Winged helix DNA-binding domain"/>
    <property type="match status" value="1"/>
</dbReference>
<dbReference type="PROSITE" id="PS51371">
    <property type="entry name" value="CBS"/>
    <property type="match status" value="2"/>
</dbReference>
<evidence type="ECO:0000256" key="3">
    <source>
        <dbReference type="ARBA" id="ARBA00023125"/>
    </source>
</evidence>
<dbReference type="PANTHER" id="PTHR43080:SF2">
    <property type="entry name" value="CBS DOMAIN-CONTAINING PROTEIN"/>
    <property type="match status" value="1"/>
</dbReference>
<dbReference type="Gene3D" id="3.10.129.10">
    <property type="entry name" value="Hotdog Thioesterase"/>
    <property type="match status" value="1"/>
</dbReference>
<keyword evidence="3" id="KW-0238">DNA-binding</keyword>
<evidence type="ECO:0000259" key="6">
    <source>
        <dbReference type="PROSITE" id="PS51371"/>
    </source>
</evidence>
<dbReference type="PATRIC" id="fig|1345697.3.peg.2791"/>
<dbReference type="SMART" id="SM00116">
    <property type="entry name" value="CBS"/>
    <property type="match status" value="2"/>
</dbReference>
<dbReference type="InterPro" id="IPR000644">
    <property type="entry name" value="CBS_dom"/>
</dbReference>
<dbReference type="STRING" id="1921421.M493_14255"/>
<dbReference type="Gene3D" id="3.10.580.10">
    <property type="entry name" value="CBS-domain"/>
    <property type="match status" value="1"/>
</dbReference>
<evidence type="ECO:0000313" key="8">
    <source>
        <dbReference type="Proteomes" id="UP000015500"/>
    </source>
</evidence>
<sequence length="435" mass="48866">MATKHEQILEYIHRLPIGEKISVRQIAKEMGVSEGTAYRAIKDAENKGYVSTIERVGTIRIEKKRKENIEKLTYAEVVNIVDGQVLGGREGLHKTLNRFVIGAMQLEAMMRYTGAGDLLIVGNRTKAHELALEAGAAVLITGGFDTADHVKKLADERQLPIISTSYDTFTVATMINRAIYDQLIKKEIVLVEDIVTPVEKTAYLYTDDPVERWYTLNRETRHSRFPVVDGQLKVQGIVTAKDVLDMDRQLPIEKVMTKQPITVNGKTSVAFASHIMVWEGIELLPVVDDHNRLQGIISRQDVLKALQMAQRQPQVGETIDDLVTAQFRESGDKETLFRCTITPQMTNYLGTLSYGVFTTIVTEAAARMLRAYKRGDLVMESITIYFIKPVQIDSTVDVQAKLLELGRKFGKVDVEVYNEGAIVGKAMMMCQLIDR</sequence>
<keyword evidence="1" id="KW-0805">Transcription regulation</keyword>